<dbReference type="EMBL" id="CP104013">
    <property type="protein sequence ID" value="UYP48576.1"/>
    <property type="molecule type" value="Genomic_DNA"/>
</dbReference>
<sequence length="99" mass="10912">MSGFCFQVFCAAFLSGAIRQTANNLHNQKQNASPQNQNTEPISETSSNQNFSGQAKKLCSGCGELIEILLVRYVLIVGLKLNRHCSFSTSIFPNFFSMS</sequence>
<gene>
    <name evidence="2" type="ORF">NEF87_004861</name>
</gene>
<evidence type="ECO:0008006" key="4">
    <source>
        <dbReference type="Google" id="ProtNLM"/>
    </source>
</evidence>
<proteinExistence type="predicted"/>
<feature type="region of interest" description="Disordered" evidence="1">
    <location>
        <begin position="26"/>
        <end position="55"/>
    </location>
</feature>
<evidence type="ECO:0000313" key="2">
    <source>
        <dbReference type="EMBL" id="UYP48576.1"/>
    </source>
</evidence>
<organism evidence="2 3">
    <name type="scientific">Candidatus Lokiarchaeum ossiferum</name>
    <dbReference type="NCBI Taxonomy" id="2951803"/>
    <lineage>
        <taxon>Archaea</taxon>
        <taxon>Promethearchaeati</taxon>
        <taxon>Promethearchaeota</taxon>
        <taxon>Promethearchaeia</taxon>
        <taxon>Promethearchaeales</taxon>
        <taxon>Promethearchaeaceae</taxon>
        <taxon>Candidatus Lokiarchaeum</taxon>
    </lineage>
</organism>
<feature type="compositionally biased region" description="Polar residues" evidence="1">
    <location>
        <begin position="26"/>
        <end position="53"/>
    </location>
</feature>
<protein>
    <recommendedName>
        <fullName evidence="4">Secreted protein</fullName>
    </recommendedName>
</protein>
<reference evidence="2" key="1">
    <citation type="submission" date="2022-09" db="EMBL/GenBank/DDBJ databases">
        <title>Actin cytoskeleton and complex cell architecture in an #Asgard archaeon.</title>
        <authorList>
            <person name="Ponce Toledo R.I."/>
            <person name="Schleper C."/>
            <person name="Rodrigues Oliveira T."/>
            <person name="Wollweber F."/>
            <person name="Xu J."/>
            <person name="Rittmann S."/>
            <person name="Klingl A."/>
            <person name="Pilhofer M."/>
        </authorList>
    </citation>
    <scope>NUCLEOTIDE SEQUENCE</scope>
    <source>
        <strain evidence="2">B-35</strain>
    </source>
</reference>
<keyword evidence="3" id="KW-1185">Reference proteome</keyword>
<name>A0ABY6HZ04_9ARCH</name>
<evidence type="ECO:0000313" key="3">
    <source>
        <dbReference type="Proteomes" id="UP001208689"/>
    </source>
</evidence>
<accession>A0ABY6HZ04</accession>
<evidence type="ECO:0000256" key="1">
    <source>
        <dbReference type="SAM" id="MobiDB-lite"/>
    </source>
</evidence>
<dbReference type="Proteomes" id="UP001208689">
    <property type="component" value="Chromosome"/>
</dbReference>